<dbReference type="EMBL" id="LVZK01000001">
    <property type="protein sequence ID" value="OAP85759.1"/>
    <property type="molecule type" value="Genomic_DNA"/>
</dbReference>
<comment type="caution">
    <text evidence="3">The sequence shown here is derived from an EMBL/GenBank/DDBJ whole genome shotgun (WGS) entry which is preliminary data.</text>
</comment>
<keyword evidence="2" id="KW-0472">Membrane</keyword>
<dbReference type="AlphaFoldDB" id="A0A179B330"/>
<feature type="transmembrane region" description="Helical" evidence="2">
    <location>
        <begin position="217"/>
        <end position="238"/>
    </location>
</feature>
<feature type="compositionally biased region" description="Low complexity" evidence="1">
    <location>
        <begin position="199"/>
        <end position="210"/>
    </location>
</feature>
<protein>
    <submittedName>
        <fullName evidence="3">Uncharacterized protein</fullName>
    </submittedName>
</protein>
<reference evidence="3 4" key="1">
    <citation type="submission" date="2016-04" db="EMBL/GenBank/DDBJ databases">
        <title>Peptidophaga gingivicola gen. nov., sp. nov., isolated from human subgingival plaque.</title>
        <authorList>
            <person name="Beall C.J."/>
            <person name="Mokrzan E.M."/>
            <person name="Griffen A.L."/>
            <person name="Leys E.J."/>
        </authorList>
    </citation>
    <scope>NUCLEOTIDE SEQUENCE [LARGE SCALE GENOMIC DNA]</scope>
    <source>
        <strain evidence="3 4">BA112</strain>
    </source>
</reference>
<evidence type="ECO:0000313" key="3">
    <source>
        <dbReference type="EMBL" id="OAP85759.1"/>
    </source>
</evidence>
<proteinExistence type="predicted"/>
<keyword evidence="4" id="KW-1185">Reference proteome</keyword>
<feature type="region of interest" description="Disordered" evidence="1">
    <location>
        <begin position="189"/>
        <end position="210"/>
    </location>
</feature>
<sequence length="266" mass="28784">MPVDLERLFFLELRRFYMAVLRRRFSRLVVCLIGVVAFLLTGCKIDGTVEFQADGSTKIDLTFEDSDDTLTNADSTCEGLKVSFETKVRVIKNPKVENVTEPGGHLKCRVTSNEPFDGKIRFTENKDTYSFVVPDMHDSDDYSDFQTRIVVTMPGKVIKASKGRISGNKVIVDSFEFFGRGISITARKGQGTSVDKSAGSSGRRSGVSSSVSGGFPVWGWIGVGTGAAVVVVVVAFIAGRKRRAAAGAGPAVQQGLPLRGQGPRPH</sequence>
<evidence type="ECO:0000313" key="4">
    <source>
        <dbReference type="Proteomes" id="UP000078368"/>
    </source>
</evidence>
<evidence type="ECO:0000256" key="1">
    <source>
        <dbReference type="SAM" id="MobiDB-lite"/>
    </source>
</evidence>
<organism evidence="3 4">
    <name type="scientific">Peptidiphaga gingivicola</name>
    <dbReference type="NCBI Taxonomy" id="2741497"/>
    <lineage>
        <taxon>Bacteria</taxon>
        <taxon>Bacillati</taxon>
        <taxon>Actinomycetota</taxon>
        <taxon>Actinomycetes</taxon>
        <taxon>Actinomycetales</taxon>
        <taxon>Actinomycetaceae</taxon>
        <taxon>Peptidiphaga</taxon>
    </lineage>
</organism>
<gene>
    <name evidence="3" type="ORF">A4H34_00735</name>
</gene>
<name>A0A179B330_9ACTO</name>
<keyword evidence="2" id="KW-1133">Transmembrane helix</keyword>
<accession>A0A179B330</accession>
<dbReference type="Proteomes" id="UP000078368">
    <property type="component" value="Unassembled WGS sequence"/>
</dbReference>
<evidence type="ECO:0000256" key="2">
    <source>
        <dbReference type="SAM" id="Phobius"/>
    </source>
</evidence>
<keyword evidence="2" id="KW-0812">Transmembrane</keyword>